<comment type="caution">
    <text evidence="1">The sequence shown here is derived from an EMBL/GenBank/DDBJ whole genome shotgun (WGS) entry which is preliminary data.</text>
</comment>
<evidence type="ECO:0000313" key="1">
    <source>
        <dbReference type="EMBL" id="CEG02578.1"/>
    </source>
</evidence>
<name>A0A096PD10_FUSPS</name>
<dbReference type="EMBL" id="CBME010000050">
    <property type="protein sequence ID" value="CEG02578.1"/>
    <property type="molecule type" value="Genomic_DNA"/>
</dbReference>
<organism evidence="1">
    <name type="scientific">Fusarium pseudograminearum CS3487</name>
    <dbReference type="NCBI Taxonomy" id="1318458"/>
    <lineage>
        <taxon>Eukaryota</taxon>
        <taxon>Fungi</taxon>
        <taxon>Dikarya</taxon>
        <taxon>Ascomycota</taxon>
        <taxon>Pezizomycotina</taxon>
        <taxon>Sordariomycetes</taxon>
        <taxon>Hypocreomycetidae</taxon>
        <taxon>Hypocreales</taxon>
        <taxon>Nectriaceae</taxon>
        <taxon>Fusarium</taxon>
    </lineage>
</organism>
<dbReference type="AlphaFoldDB" id="A0A096PD10"/>
<sequence length="166" mass="19194">MHSPCVLGKLDFSSISSIVMECFTQATLFMSLPLPGLFPTPSCGKTFSLQVYYTYLSIPPQQGRRTRHSYHSHHHLGLSRGSVLPKPLSRHMGIPILYLFSHTSMWQDLELPSHFYIFIWHVPAPRKAGELSRRCPIFYGNVFVLWFDDEKHRLLELIQQHLDRGS</sequence>
<proteinExistence type="predicted"/>
<gene>
    <name evidence="1" type="ORF">BN848_0003160</name>
</gene>
<reference evidence="1" key="1">
    <citation type="submission" date="2013-05" db="EMBL/GenBank/DDBJ databases">
        <title>Draft genome sequences of six wheat associated Fusarium spp. isolates.</title>
        <authorList>
            <person name="Moolhuijzen P.M."/>
            <person name="Manners J.M."/>
            <person name="Wilcox S."/>
            <person name="Bellgard M.I."/>
            <person name="Gardiner D.M."/>
        </authorList>
    </citation>
    <scope>NUCLEOTIDE SEQUENCE</scope>
    <source>
        <strain evidence="1">CS3487</strain>
        <strain evidence="1">CS3487</strain>
    </source>
</reference>
<protein>
    <submittedName>
        <fullName evidence="1">WGS project CBME000000000 data, contig CS3487_c000050</fullName>
    </submittedName>
</protein>
<accession>A0A096PD10</accession>